<dbReference type="AlphaFoldDB" id="A0A815J5L2"/>
<protein>
    <recommendedName>
        <fullName evidence="1">Microbial-type PARG catalytic domain-containing protein</fullName>
    </recommendedName>
</protein>
<dbReference type="Gene3D" id="3.40.220.10">
    <property type="entry name" value="Leucine Aminopeptidase, subunit E, domain 1"/>
    <property type="match status" value="1"/>
</dbReference>
<accession>A0A815J5L2</accession>
<gene>
    <name evidence="3" type="ORF">BYL167_LOCUS6644</name>
    <name evidence="2" type="ORF">CJN711_LOCUS20637</name>
</gene>
<proteinExistence type="predicted"/>
<sequence length="492" mass="56582">MKKTIALTEMKTPYPSTNVIVLNEDCFVLYERLISERYQPLLLNMANGTNPGGRYRTDDGAQEENLFRRSDYYQSLDEQVADDAGRKKSKSYQQVQNHCLKYSHVCPFDRLCKTKEEYHYETPIHIARKLCSDMEACSNLNDEERLETVSHSDVNFVHNQSQLIKAVNNYVGTSSWNKAKISIEILNSIRALQPVHRCAPHIFESSLVRGNVMSRPYTNLLHQPRYVVKAVQQHSEIRSIIRQHNMPAVKENASKLIRGLVETEFRKHSTHEISKPGTTNGIVITTPASKFEEQIVLPVTISQSRILYCLDRAQTSHNLELIYIYWQAMNGDLILTISNETINPEKDQTKLRCLVCYIAEKPSTTTDDYHEVYSYLNDDNPYQHETNIYTNEFKAKSNVFYRGCNADDFLTFCLKINHNSGKGIFSHAGPNGTYNHETIEYQFDKSELDLSQIDFIHVNAGNQDVPIRNFTINHEPILELHPSSDNDFKLGT</sequence>
<dbReference type="Pfam" id="PF10021">
    <property type="entry name" value="PARG_cat_microb"/>
    <property type="match status" value="1"/>
</dbReference>
<name>A0A815J5L2_9BILA</name>
<evidence type="ECO:0000259" key="1">
    <source>
        <dbReference type="Pfam" id="PF10021"/>
    </source>
</evidence>
<dbReference type="Proteomes" id="UP000663855">
    <property type="component" value="Unassembled WGS sequence"/>
</dbReference>
<comment type="caution">
    <text evidence="2">The sequence shown here is derived from an EMBL/GenBank/DDBJ whole genome shotgun (WGS) entry which is preliminary data.</text>
</comment>
<evidence type="ECO:0000313" key="3">
    <source>
        <dbReference type="EMBL" id="CAF3865880.1"/>
    </source>
</evidence>
<dbReference type="Proteomes" id="UP000681967">
    <property type="component" value="Unassembled WGS sequence"/>
</dbReference>
<dbReference type="EMBL" id="CAJOBH010001645">
    <property type="protein sequence ID" value="CAF3865880.1"/>
    <property type="molecule type" value="Genomic_DNA"/>
</dbReference>
<dbReference type="InterPro" id="IPR019261">
    <property type="entry name" value="PARG_cat_microbial"/>
</dbReference>
<organism evidence="2 4">
    <name type="scientific">Rotaria magnacalcarata</name>
    <dbReference type="NCBI Taxonomy" id="392030"/>
    <lineage>
        <taxon>Eukaryota</taxon>
        <taxon>Metazoa</taxon>
        <taxon>Spiralia</taxon>
        <taxon>Gnathifera</taxon>
        <taxon>Rotifera</taxon>
        <taxon>Eurotatoria</taxon>
        <taxon>Bdelloidea</taxon>
        <taxon>Philodinida</taxon>
        <taxon>Philodinidae</taxon>
        <taxon>Rotaria</taxon>
    </lineage>
</organism>
<reference evidence="2" key="1">
    <citation type="submission" date="2021-02" db="EMBL/GenBank/DDBJ databases">
        <authorList>
            <person name="Nowell W R."/>
        </authorList>
    </citation>
    <scope>NUCLEOTIDE SEQUENCE</scope>
</reference>
<dbReference type="EMBL" id="CAJNOV010009665">
    <property type="protein sequence ID" value="CAF1374827.1"/>
    <property type="molecule type" value="Genomic_DNA"/>
</dbReference>
<evidence type="ECO:0000313" key="4">
    <source>
        <dbReference type="Proteomes" id="UP000663855"/>
    </source>
</evidence>
<evidence type="ECO:0000313" key="2">
    <source>
        <dbReference type="EMBL" id="CAF1374827.1"/>
    </source>
</evidence>
<dbReference type="InterPro" id="IPR043472">
    <property type="entry name" value="Macro_dom-like"/>
</dbReference>
<feature type="domain" description="Microbial-type PARG catalytic" evidence="1">
    <location>
        <begin position="12"/>
        <end position="108"/>
    </location>
</feature>